<reference evidence="1" key="1">
    <citation type="submission" date="2021-02" db="EMBL/GenBank/DDBJ databases">
        <authorList>
            <person name="Nowell W R."/>
        </authorList>
    </citation>
    <scope>NUCLEOTIDE SEQUENCE</scope>
</reference>
<name>A0A815YLZ5_9BILA</name>
<dbReference type="AlphaFoldDB" id="A0A815YLZ5"/>
<evidence type="ECO:0008006" key="4">
    <source>
        <dbReference type="Google" id="ProtNLM"/>
    </source>
</evidence>
<organism evidence="1 3">
    <name type="scientific">Rotaria magnacalcarata</name>
    <dbReference type="NCBI Taxonomy" id="392030"/>
    <lineage>
        <taxon>Eukaryota</taxon>
        <taxon>Metazoa</taxon>
        <taxon>Spiralia</taxon>
        <taxon>Gnathifera</taxon>
        <taxon>Rotifera</taxon>
        <taxon>Eurotatoria</taxon>
        <taxon>Bdelloidea</taxon>
        <taxon>Philodinida</taxon>
        <taxon>Philodinidae</taxon>
        <taxon>Rotaria</taxon>
    </lineage>
</organism>
<dbReference type="Proteomes" id="UP000663855">
    <property type="component" value="Unassembled WGS sequence"/>
</dbReference>
<dbReference type="Pfam" id="PF13578">
    <property type="entry name" value="Methyltransf_24"/>
    <property type="match status" value="1"/>
</dbReference>
<accession>A0A815YLZ5</accession>
<proteinExistence type="predicted"/>
<dbReference type="Gene3D" id="3.40.50.150">
    <property type="entry name" value="Vaccinia Virus protein VP39"/>
    <property type="match status" value="1"/>
</dbReference>
<dbReference type="EMBL" id="CAJNOV010015351">
    <property type="protein sequence ID" value="CAF1571705.1"/>
    <property type="molecule type" value="Genomic_DNA"/>
</dbReference>
<evidence type="ECO:0000313" key="3">
    <source>
        <dbReference type="Proteomes" id="UP000663855"/>
    </source>
</evidence>
<evidence type="ECO:0000313" key="2">
    <source>
        <dbReference type="EMBL" id="CAF5039176.1"/>
    </source>
</evidence>
<protein>
    <recommendedName>
        <fullName evidence="4">Class I SAM-dependent methyltransferase</fullName>
    </recommendedName>
</protein>
<evidence type="ECO:0000313" key="1">
    <source>
        <dbReference type="EMBL" id="CAF1571705.1"/>
    </source>
</evidence>
<comment type="caution">
    <text evidence="1">The sequence shown here is derived from an EMBL/GenBank/DDBJ whole genome shotgun (WGS) entry which is preliminary data.</text>
</comment>
<sequence>MSTLQLEIAAIMRSREKVIGNIAWFPTQVYYYARESSQSWIHNICEVGYGAGHSAILYLSVNGKANLYSFDIFANLPAQRSFRNTRALTLPKTYQSSTLSLIARTPDFANRFQKIAGDSNVTLPAFVKENPQLKCDFISIDGSHVPPQPYFDILNLRPLAHNRTIVVLDDMHSNLMRNDFDRAITSKLLIQYECLTPEYRTDMRFASYTTSIKVFCAARYV</sequence>
<dbReference type="SUPFAM" id="SSF53335">
    <property type="entry name" value="S-adenosyl-L-methionine-dependent methyltransferases"/>
    <property type="match status" value="1"/>
</dbReference>
<dbReference type="EMBL" id="CAJOBH010223582">
    <property type="protein sequence ID" value="CAF5039176.1"/>
    <property type="molecule type" value="Genomic_DNA"/>
</dbReference>
<gene>
    <name evidence="2" type="ORF">BYL167_LOCUS56727</name>
    <name evidence="1" type="ORF">CJN711_LOCUS32017</name>
</gene>
<dbReference type="Proteomes" id="UP000681967">
    <property type="component" value="Unassembled WGS sequence"/>
</dbReference>
<dbReference type="InterPro" id="IPR029063">
    <property type="entry name" value="SAM-dependent_MTases_sf"/>
</dbReference>